<gene>
    <name evidence="1" type="ORF">CNAG_03883</name>
</gene>
<dbReference type="EMBL" id="CP003821">
    <property type="protein sequence ID" value="AGV15419.1"/>
    <property type="molecule type" value="Genomic_DNA"/>
</dbReference>
<evidence type="ECO:0000313" key="2">
    <source>
        <dbReference type="Proteomes" id="UP000010091"/>
    </source>
</evidence>
<organism evidence="1 2">
    <name type="scientific">Cryptococcus neoformans (strain H99 / ATCC 208821 / CBS 10515 / FGSC 9487)</name>
    <name type="common">Cryptococcus neoformans var. grubii serotype A</name>
    <dbReference type="NCBI Taxonomy" id="235443"/>
    <lineage>
        <taxon>Eukaryota</taxon>
        <taxon>Fungi</taxon>
        <taxon>Dikarya</taxon>
        <taxon>Basidiomycota</taxon>
        <taxon>Agaricomycotina</taxon>
        <taxon>Tremellomycetes</taxon>
        <taxon>Tremellales</taxon>
        <taxon>Cryptococcaceae</taxon>
        <taxon>Cryptococcus</taxon>
        <taxon>Cryptococcus neoformans species complex</taxon>
    </lineage>
</organism>
<evidence type="ECO:0000313" key="1">
    <source>
        <dbReference type="EMBL" id="AGV15419.1"/>
    </source>
</evidence>
<dbReference type="PANTHER" id="PTHR10492">
    <property type="match status" value="1"/>
</dbReference>
<protein>
    <submittedName>
        <fullName evidence="1">Uncharacterized protein</fullName>
    </submittedName>
</protein>
<dbReference type="VEuPathDB" id="FungiDB:CNAG_03883"/>
<dbReference type="AlphaFoldDB" id="T2BPC3"/>
<sequence>MEQFYAFGLFDCPGSFNTALHCGPLFQELVVDAFEFNHLRFHEKNQDNCRREVWQGVVDSAEQGLDAYGIGTQIILLSSFINGPLPFLCTISGCHGYDDDSYPIYRRREGDFTWKKKIDGIDYTFTNRDVVPYNPYLLEYYKCHMNVEVCTSITVVKYFYKYIYKGSDGALTGVCENDASDTVQNQLFQN</sequence>
<reference evidence="1 2" key="1">
    <citation type="journal article" date="2014" name="PLoS Genet.">
        <title>Analysis of the genome and transcriptome of Cryptococcus neoformans var. grubii reveals complex RNA expression and microevolution leading to virulence attenuation.</title>
        <authorList>
            <person name="Janbon G."/>
            <person name="Ormerod K.L."/>
            <person name="Paulet D."/>
            <person name="Byrnes E.J.III."/>
            <person name="Yadav V."/>
            <person name="Chatterjee G."/>
            <person name="Mullapudi N."/>
            <person name="Hon C.C."/>
            <person name="Billmyre R.B."/>
            <person name="Brunel F."/>
            <person name="Bahn Y.S."/>
            <person name="Chen W."/>
            <person name="Chen Y."/>
            <person name="Chow E.W."/>
            <person name="Coppee J.Y."/>
            <person name="Floyd-Averette A."/>
            <person name="Gaillardin C."/>
            <person name="Gerik K.J."/>
            <person name="Goldberg J."/>
            <person name="Gonzalez-Hilarion S."/>
            <person name="Gujja S."/>
            <person name="Hamlin J.L."/>
            <person name="Hsueh Y.P."/>
            <person name="Ianiri G."/>
            <person name="Jones S."/>
            <person name="Kodira C.D."/>
            <person name="Kozubowski L."/>
            <person name="Lam W."/>
            <person name="Marra M."/>
            <person name="Mesner L.D."/>
            <person name="Mieczkowski P.A."/>
            <person name="Moyrand F."/>
            <person name="Nielsen K."/>
            <person name="Proux C."/>
            <person name="Rossignol T."/>
            <person name="Schein J.E."/>
            <person name="Sun S."/>
            <person name="Wollschlaeger C."/>
            <person name="Wood I.A."/>
            <person name="Zeng Q."/>
            <person name="Neuveglise C."/>
            <person name="Newlon C.S."/>
            <person name="Perfect J.R."/>
            <person name="Lodge J.K."/>
            <person name="Idnurm A."/>
            <person name="Stajich J.E."/>
            <person name="Kronstad J.W."/>
            <person name="Sanyal K."/>
            <person name="Heitman J."/>
            <person name="Fraser J.A."/>
            <person name="Cuomo C.A."/>
            <person name="Dietrich F.S."/>
        </authorList>
    </citation>
    <scope>NUCLEOTIDE SEQUENCE [LARGE SCALE GENOMIC DNA]</scope>
    <source>
        <strain evidence="2">H99 / ATCC 208821 / CBS 10515 / FGSC 9487</strain>
    </source>
</reference>
<dbReference type="GeneID" id="23887339"/>
<dbReference type="Proteomes" id="UP000010091">
    <property type="component" value="Chromosome 2"/>
</dbReference>
<name>T2BPC3_CRYN9</name>
<dbReference type="RefSeq" id="XP_012047527.1">
    <property type="nucleotide sequence ID" value="XM_012192137.1"/>
</dbReference>
<proteinExistence type="predicted"/>
<dbReference type="PANTHER" id="PTHR10492:SF57">
    <property type="entry name" value="ATP-DEPENDENT DNA HELICASE"/>
    <property type="match status" value="1"/>
</dbReference>
<keyword evidence="2" id="KW-1185">Reference proteome</keyword>
<accession>T2BPC3</accession>